<protein>
    <recommendedName>
        <fullName evidence="3">DUF3108 domain-containing protein</fullName>
    </recommendedName>
</protein>
<comment type="caution">
    <text evidence="1">The sequence shown here is derived from an EMBL/GenBank/DDBJ whole genome shotgun (WGS) entry which is preliminary data.</text>
</comment>
<dbReference type="EMBL" id="QGEG01000001">
    <property type="protein sequence ID" value="PWL39476.1"/>
    <property type="molecule type" value="Genomic_DNA"/>
</dbReference>
<name>A0A316L0P6_9FLAO</name>
<evidence type="ECO:0000313" key="2">
    <source>
        <dbReference type="Proteomes" id="UP000245762"/>
    </source>
</evidence>
<sequence length="256" mass="29954">MFLVLKGFFHKEVNRSWVWLLVLAVLYSCSKNEQSENIPLYQKILPGSKELEIVKKDLHSNKYSKPWGTMVYGLEEIFIDNNKYWQLNIDFMVNGKASPDTVYFDAKTLAFYKKSFKNAFSEYTGNLKFENNKLIGKLAPYTEDSQLKTPLLYDRVFPHEVFEPAMLNYLLGVLPLKKGYKVSLPMLDLNNGSSIIWANVEVLGKENVRIKGKKYETWKVLSRGSREKTFWIDTEKKAMIKMENKGVWFQWKLNES</sequence>
<dbReference type="PROSITE" id="PS51257">
    <property type="entry name" value="PROKAR_LIPOPROTEIN"/>
    <property type="match status" value="1"/>
</dbReference>
<dbReference type="RefSeq" id="WP_109659401.1">
    <property type="nucleotide sequence ID" value="NZ_QGEG01000001.1"/>
</dbReference>
<evidence type="ECO:0000313" key="1">
    <source>
        <dbReference type="EMBL" id="PWL39476.1"/>
    </source>
</evidence>
<dbReference type="OrthoDB" id="756873at2"/>
<evidence type="ECO:0008006" key="3">
    <source>
        <dbReference type="Google" id="ProtNLM"/>
    </source>
</evidence>
<accession>A0A316L0P6</accession>
<gene>
    <name evidence="1" type="ORF">DKG77_01160</name>
</gene>
<dbReference type="Proteomes" id="UP000245762">
    <property type="component" value="Unassembled WGS sequence"/>
</dbReference>
<reference evidence="1 2" key="1">
    <citation type="submission" date="2018-05" db="EMBL/GenBank/DDBJ databases">
        <title>Complete genome sequence of Flagellimonas aquimarina ECD12 isolated from seaweed Ecklonia cava.</title>
        <authorList>
            <person name="Choi S."/>
            <person name="Seong C."/>
        </authorList>
    </citation>
    <scope>NUCLEOTIDE SEQUENCE [LARGE SCALE GENOMIC DNA]</scope>
    <source>
        <strain evidence="1 2">ECD12</strain>
    </source>
</reference>
<proteinExistence type="predicted"/>
<organism evidence="1 2">
    <name type="scientific">Flagellimonas aquimarina</name>
    <dbReference type="NCBI Taxonomy" id="2201895"/>
    <lineage>
        <taxon>Bacteria</taxon>
        <taxon>Pseudomonadati</taxon>
        <taxon>Bacteroidota</taxon>
        <taxon>Flavobacteriia</taxon>
        <taxon>Flavobacteriales</taxon>
        <taxon>Flavobacteriaceae</taxon>
        <taxon>Flagellimonas</taxon>
    </lineage>
</organism>
<dbReference type="AlphaFoldDB" id="A0A316L0P6"/>
<dbReference type="Pfam" id="PF11306">
    <property type="entry name" value="DUF3108"/>
    <property type="match status" value="1"/>
</dbReference>
<dbReference type="InterPro" id="IPR021457">
    <property type="entry name" value="DUF3108"/>
</dbReference>
<keyword evidence="2" id="KW-1185">Reference proteome</keyword>